<dbReference type="OrthoDB" id="1739094at2"/>
<name>G8QTM8_SPHPG</name>
<evidence type="ECO:0000259" key="1">
    <source>
        <dbReference type="Pfam" id="PF12724"/>
    </source>
</evidence>
<accession>G8QTM8</accession>
<dbReference type="InterPro" id="IPR029039">
    <property type="entry name" value="Flavoprotein-like_sf"/>
</dbReference>
<dbReference type="eggNOG" id="COG0716">
    <property type="taxonomic scope" value="Bacteria"/>
</dbReference>
<reference evidence="2 3" key="1">
    <citation type="submission" date="2011-11" db="EMBL/GenBank/DDBJ databases">
        <title>Complete sequence of Spirochaeta sp. grapes.</title>
        <authorList>
            <consortium name="US DOE Joint Genome Institute"/>
            <person name="Lucas S."/>
            <person name="Han J."/>
            <person name="Lapidus A."/>
            <person name="Cheng J.-F."/>
            <person name="Goodwin L."/>
            <person name="Pitluck S."/>
            <person name="Peters L."/>
            <person name="Ovchinnikova G."/>
            <person name="Munk A.C."/>
            <person name="Detter J.C."/>
            <person name="Han C."/>
            <person name="Tapia R."/>
            <person name="Land M."/>
            <person name="Hauser L."/>
            <person name="Kyrpides N."/>
            <person name="Ivanova N."/>
            <person name="Pagani I."/>
            <person name="Ritalahtilisa K."/>
            <person name="Loeffler F."/>
            <person name="Woyke T."/>
        </authorList>
    </citation>
    <scope>NUCLEOTIDE SEQUENCE [LARGE SCALE GENOMIC DNA]</scope>
    <source>
        <strain evidence="3">ATCC BAA-1885 / DSM 22778 / Grapes</strain>
    </source>
</reference>
<dbReference type="InterPro" id="IPR026816">
    <property type="entry name" value="Flavodoxin_dom"/>
</dbReference>
<dbReference type="Proteomes" id="UP000005632">
    <property type="component" value="Chromosome"/>
</dbReference>
<dbReference type="AlphaFoldDB" id="G8QTM8"/>
<dbReference type="Pfam" id="PF12724">
    <property type="entry name" value="Flavodoxin_5"/>
    <property type="match status" value="1"/>
</dbReference>
<organism evidence="2 3">
    <name type="scientific">Sphaerochaeta pleomorpha (strain ATCC BAA-1885 / DSM 22778 / Grapes)</name>
    <dbReference type="NCBI Taxonomy" id="158190"/>
    <lineage>
        <taxon>Bacteria</taxon>
        <taxon>Pseudomonadati</taxon>
        <taxon>Spirochaetota</taxon>
        <taxon>Spirochaetia</taxon>
        <taxon>Spirochaetales</taxon>
        <taxon>Sphaerochaetaceae</taxon>
        <taxon>Sphaerochaeta</taxon>
    </lineage>
</organism>
<feature type="domain" description="Flavodoxin" evidence="1">
    <location>
        <begin position="5"/>
        <end position="117"/>
    </location>
</feature>
<evidence type="ECO:0000313" key="2">
    <source>
        <dbReference type="EMBL" id="AEV27993.1"/>
    </source>
</evidence>
<dbReference type="STRING" id="158190.SpiGrapes_0129"/>
<dbReference type="RefSeq" id="WP_014268842.1">
    <property type="nucleotide sequence ID" value="NC_016633.1"/>
</dbReference>
<dbReference type="KEGG" id="sgp:SpiGrapes_0129"/>
<dbReference type="HOGENOM" id="CLU_105338_1_1_12"/>
<keyword evidence="3" id="KW-1185">Reference proteome</keyword>
<dbReference type="GO" id="GO:0010181">
    <property type="term" value="F:FMN binding"/>
    <property type="evidence" value="ECO:0007669"/>
    <property type="project" value="InterPro"/>
</dbReference>
<gene>
    <name evidence="2" type="ordered locus">SpiGrapes_0129</name>
</gene>
<dbReference type="EMBL" id="CP003155">
    <property type="protein sequence ID" value="AEV27993.1"/>
    <property type="molecule type" value="Genomic_DNA"/>
</dbReference>
<dbReference type="SUPFAM" id="SSF52218">
    <property type="entry name" value="Flavoproteins"/>
    <property type="match status" value="1"/>
</dbReference>
<dbReference type="Gene3D" id="3.40.50.360">
    <property type="match status" value="1"/>
</dbReference>
<sequence length="136" mass="14885">MDIAIRYYTKTGNTKKLAEAIAKTVGVPAETIETPLEKADILFLGSSVYGGTLDPSVREFLSRLQPGQVSKIVVFGTAAILHSTYRPIKRIAKQKGLSVSDKEFHCRGQAGKLHANRPNEEDLHAVSLFANSFVQN</sequence>
<protein>
    <submittedName>
        <fullName evidence="2">Flavodoxin</fullName>
    </submittedName>
</protein>
<proteinExistence type="predicted"/>
<evidence type="ECO:0000313" key="3">
    <source>
        <dbReference type="Proteomes" id="UP000005632"/>
    </source>
</evidence>